<evidence type="ECO:0000313" key="2">
    <source>
        <dbReference type="EMBL" id="MBD7976630.1"/>
    </source>
</evidence>
<name>A0ABR8TLH3_9PSED</name>
<dbReference type="RefSeq" id="WP_251835416.1">
    <property type="nucleotide sequence ID" value="NZ_JACSQG010000002.1"/>
</dbReference>
<protein>
    <submittedName>
        <fullName evidence="2">ParA family protein</fullName>
    </submittedName>
</protein>
<dbReference type="Proteomes" id="UP000611945">
    <property type="component" value="Unassembled WGS sequence"/>
</dbReference>
<keyword evidence="3" id="KW-1185">Reference proteome</keyword>
<evidence type="ECO:0000259" key="1">
    <source>
        <dbReference type="Pfam" id="PF13614"/>
    </source>
</evidence>
<comment type="caution">
    <text evidence="2">The sequence shown here is derived from an EMBL/GenBank/DDBJ whole genome shotgun (WGS) entry which is preliminary data.</text>
</comment>
<dbReference type="EMBL" id="JACSQG010000002">
    <property type="protein sequence ID" value="MBD7976630.1"/>
    <property type="molecule type" value="Genomic_DNA"/>
</dbReference>
<dbReference type="CDD" id="cd02042">
    <property type="entry name" value="ParAB_family"/>
    <property type="match status" value="1"/>
</dbReference>
<accession>A0ABR8TLH3</accession>
<dbReference type="InterPro" id="IPR050678">
    <property type="entry name" value="DNA_Partitioning_ATPase"/>
</dbReference>
<feature type="domain" description="AAA" evidence="1">
    <location>
        <begin position="3"/>
        <end position="178"/>
    </location>
</feature>
<gene>
    <name evidence="2" type="ORF">H9642_05445</name>
</gene>
<dbReference type="Pfam" id="PF13614">
    <property type="entry name" value="AAA_31"/>
    <property type="match status" value="1"/>
</dbReference>
<dbReference type="SUPFAM" id="SSF52540">
    <property type="entry name" value="P-loop containing nucleoside triphosphate hydrolases"/>
    <property type="match status" value="1"/>
</dbReference>
<dbReference type="PANTHER" id="PTHR13696:SF52">
    <property type="entry name" value="PARA FAMILY PROTEIN CT_582"/>
    <property type="match status" value="1"/>
</dbReference>
<proteinExistence type="predicted"/>
<dbReference type="Gene3D" id="3.40.50.300">
    <property type="entry name" value="P-loop containing nucleotide triphosphate hydrolases"/>
    <property type="match status" value="1"/>
</dbReference>
<organism evidence="2 3">
    <name type="scientific">Serpens gallinarum</name>
    <dbReference type="NCBI Taxonomy" id="2763075"/>
    <lineage>
        <taxon>Bacteria</taxon>
        <taxon>Pseudomonadati</taxon>
        <taxon>Pseudomonadota</taxon>
        <taxon>Gammaproteobacteria</taxon>
        <taxon>Pseudomonadales</taxon>
        <taxon>Pseudomonadaceae</taxon>
        <taxon>Pseudomonas</taxon>
    </lineage>
</organism>
<dbReference type="PANTHER" id="PTHR13696">
    <property type="entry name" value="P-LOOP CONTAINING NUCLEOSIDE TRIPHOSPHATE HYDROLASE"/>
    <property type="match status" value="1"/>
</dbReference>
<dbReference type="PIRSF" id="PIRSF009320">
    <property type="entry name" value="Nuc_binding_HP_1000"/>
    <property type="match status" value="1"/>
</dbReference>
<dbReference type="InterPro" id="IPR027417">
    <property type="entry name" value="P-loop_NTPase"/>
</dbReference>
<dbReference type="InterPro" id="IPR025669">
    <property type="entry name" value="AAA_dom"/>
</dbReference>
<evidence type="ECO:0000313" key="3">
    <source>
        <dbReference type="Proteomes" id="UP000611945"/>
    </source>
</evidence>
<sequence>MAKVLAIANQKGGVGKTTTCINLATSLVATKRKVLLIDLDPQGNATSGSGVDKSSLELSIYDVLVGSSELEQALQFSEHGGYPLLPANRDLTAAEVELLKVPNKELRLRDALAPVRDHYDYILIDCPPTLSMLTVNALAAADGVIIPMQCEYYALEGLSDLVNSIQRIAAALNPGLKIEGLLRTMYDPRNGLTNDVSEQLKAHFGDRLYDTVIPRNVRLAEAPSYGMPALAYDKQSRGALAYLALAGELSRRQSRPANA</sequence>
<reference evidence="2 3" key="1">
    <citation type="submission" date="2020-08" db="EMBL/GenBank/DDBJ databases">
        <title>A Genomic Blueprint of the Chicken Gut Microbiome.</title>
        <authorList>
            <person name="Gilroy R."/>
            <person name="Ravi A."/>
            <person name="Getino M."/>
            <person name="Pursley I."/>
            <person name="Horton D.L."/>
            <person name="Alikhan N.-F."/>
            <person name="Baker D."/>
            <person name="Gharbi K."/>
            <person name="Hall N."/>
            <person name="Watson M."/>
            <person name="Adriaenssens E.M."/>
            <person name="Foster-Nyarko E."/>
            <person name="Jarju S."/>
            <person name="Secka A."/>
            <person name="Antonio M."/>
            <person name="Oren A."/>
            <person name="Chaudhuri R."/>
            <person name="La Ragione R.M."/>
            <person name="Hildebrand F."/>
            <person name="Pallen M.J."/>
        </authorList>
    </citation>
    <scope>NUCLEOTIDE SEQUENCE [LARGE SCALE GENOMIC DNA]</scope>
    <source>
        <strain evidence="2 3">Sa2CUA2</strain>
    </source>
</reference>